<evidence type="ECO:0000313" key="2">
    <source>
        <dbReference type="EnsemblMetazoa" id="AATE007937-PA.1"/>
    </source>
</evidence>
<organism evidence="2">
    <name type="scientific">Anopheles atroparvus</name>
    <name type="common">European mosquito</name>
    <dbReference type="NCBI Taxonomy" id="41427"/>
    <lineage>
        <taxon>Eukaryota</taxon>
        <taxon>Metazoa</taxon>
        <taxon>Ecdysozoa</taxon>
        <taxon>Arthropoda</taxon>
        <taxon>Hexapoda</taxon>
        <taxon>Insecta</taxon>
        <taxon>Pterygota</taxon>
        <taxon>Neoptera</taxon>
        <taxon>Endopterygota</taxon>
        <taxon>Diptera</taxon>
        <taxon>Nematocera</taxon>
        <taxon>Culicoidea</taxon>
        <taxon>Culicidae</taxon>
        <taxon>Anophelinae</taxon>
        <taxon>Anopheles</taxon>
    </lineage>
</organism>
<reference evidence="2" key="1">
    <citation type="submission" date="2022-08" db="UniProtKB">
        <authorList>
            <consortium name="EnsemblMetazoa"/>
        </authorList>
    </citation>
    <scope>IDENTIFICATION</scope>
    <source>
        <strain evidence="2">EBRO</strain>
    </source>
</reference>
<dbReference type="VEuPathDB" id="VectorBase:AATE007937"/>
<feature type="compositionally biased region" description="Pro residues" evidence="1">
    <location>
        <begin position="114"/>
        <end position="132"/>
    </location>
</feature>
<name>A0A182IYI3_ANOAO</name>
<dbReference type="AlphaFoldDB" id="A0A182IYI3"/>
<proteinExistence type="predicted"/>
<feature type="region of interest" description="Disordered" evidence="1">
    <location>
        <begin position="84"/>
        <end position="155"/>
    </location>
</feature>
<sequence length="155" mass="16702">MFKLTTPHHGLQNSSYNHASSLSFRVLPEEAPYCAGSCPYPAGPWEPTSDCIDWREARCWSATDSRDSRPLPPPPVLSGLVESLARDRRSCSTAPRPYSGSFGTPPGRTAPADVPVPPPPLPAPPPPPPPPSSLVTELRDSRDSLRLSPVSYLPP</sequence>
<evidence type="ECO:0000256" key="1">
    <source>
        <dbReference type="SAM" id="MobiDB-lite"/>
    </source>
</evidence>
<accession>A0A182IYI3</accession>
<dbReference type="EnsemblMetazoa" id="AATE007937-RA">
    <property type="protein sequence ID" value="AATE007937-PA.1"/>
    <property type="gene ID" value="AATE007937"/>
</dbReference>
<protein>
    <submittedName>
        <fullName evidence="2">Uncharacterized protein</fullName>
    </submittedName>
</protein>